<feature type="region of interest" description="Disordered" evidence="1">
    <location>
        <begin position="1"/>
        <end position="46"/>
    </location>
</feature>
<dbReference type="PROSITE" id="PS00028">
    <property type="entry name" value="ZINC_FINGER_C2H2_1"/>
    <property type="match status" value="1"/>
</dbReference>
<feature type="compositionally biased region" description="Polar residues" evidence="1">
    <location>
        <begin position="277"/>
        <end position="286"/>
    </location>
</feature>
<feature type="compositionally biased region" description="Basic and acidic residues" evidence="1">
    <location>
        <begin position="1"/>
        <end position="10"/>
    </location>
</feature>
<name>A0AAD8AXI7_BIOPF</name>
<evidence type="ECO:0000256" key="1">
    <source>
        <dbReference type="SAM" id="MobiDB-lite"/>
    </source>
</evidence>
<organism evidence="3 4">
    <name type="scientific">Biomphalaria pfeifferi</name>
    <name type="common">Bloodfluke planorb</name>
    <name type="synonym">Freshwater snail</name>
    <dbReference type="NCBI Taxonomy" id="112525"/>
    <lineage>
        <taxon>Eukaryota</taxon>
        <taxon>Metazoa</taxon>
        <taxon>Spiralia</taxon>
        <taxon>Lophotrochozoa</taxon>
        <taxon>Mollusca</taxon>
        <taxon>Gastropoda</taxon>
        <taxon>Heterobranchia</taxon>
        <taxon>Euthyneura</taxon>
        <taxon>Panpulmonata</taxon>
        <taxon>Hygrophila</taxon>
        <taxon>Lymnaeoidea</taxon>
        <taxon>Planorbidae</taxon>
        <taxon>Biomphalaria</taxon>
    </lineage>
</organism>
<reference evidence="3" key="1">
    <citation type="journal article" date="2023" name="PLoS Negl. Trop. Dis.">
        <title>A genome sequence for Biomphalaria pfeifferi, the major vector snail for the human-infecting parasite Schistosoma mansoni.</title>
        <authorList>
            <person name="Bu L."/>
            <person name="Lu L."/>
            <person name="Laidemitt M.R."/>
            <person name="Zhang S.M."/>
            <person name="Mutuku M."/>
            <person name="Mkoji G."/>
            <person name="Steinauer M."/>
            <person name="Loker E.S."/>
        </authorList>
    </citation>
    <scope>NUCLEOTIDE SEQUENCE</scope>
    <source>
        <strain evidence="3">KasaAsao</strain>
    </source>
</reference>
<dbReference type="InterPro" id="IPR013087">
    <property type="entry name" value="Znf_C2H2_type"/>
</dbReference>
<dbReference type="EMBL" id="JASAOG010000215">
    <property type="protein sequence ID" value="KAK0043493.1"/>
    <property type="molecule type" value="Genomic_DNA"/>
</dbReference>
<evidence type="ECO:0000313" key="3">
    <source>
        <dbReference type="EMBL" id="KAK0043493.1"/>
    </source>
</evidence>
<feature type="compositionally biased region" description="Polar residues" evidence="1">
    <location>
        <begin position="293"/>
        <end position="302"/>
    </location>
</feature>
<sequence>MEDNQQHDTSGDVENTDNETVELTKGQESLTEEKRPPGFENMPTGLPPIDIHELAKVLRDPNMPSQKIMNKVADHIIKKASQKDNSSTVGDGASEGMKSVVDCIIEVCLKQDDSDDSDEDDDYYEDEKILREIPCKFCNKIFNSSMTCKTHVLVAHPQLDPSVLNIKYLSEKDVNKKNSSRRRSSRCSSKTEGDVKQLNLVDALAQNESTQLSVTSPETPLPCLSESVQGAAESTVSGQQTGLGSEPVADLKVPDTIDTCDITISGSLTESGVSLETTYGSPSHSVTMDCEQGDSQFQSNSPPKHKMLESENYAETASKKSRVESNLDAPPS</sequence>
<evidence type="ECO:0000259" key="2">
    <source>
        <dbReference type="PROSITE" id="PS00028"/>
    </source>
</evidence>
<proteinExistence type="predicted"/>
<reference evidence="3" key="2">
    <citation type="submission" date="2023-04" db="EMBL/GenBank/DDBJ databases">
        <authorList>
            <person name="Bu L."/>
            <person name="Lu L."/>
            <person name="Laidemitt M.R."/>
            <person name="Zhang S.M."/>
            <person name="Mutuku M."/>
            <person name="Mkoji G."/>
            <person name="Steinauer M."/>
            <person name="Loker E.S."/>
        </authorList>
    </citation>
    <scope>NUCLEOTIDE SEQUENCE</scope>
    <source>
        <strain evidence="3">KasaAsao</strain>
        <tissue evidence="3">Whole Snail</tissue>
    </source>
</reference>
<evidence type="ECO:0000313" key="4">
    <source>
        <dbReference type="Proteomes" id="UP001233172"/>
    </source>
</evidence>
<feature type="domain" description="C2H2-type" evidence="2">
    <location>
        <begin position="135"/>
        <end position="156"/>
    </location>
</feature>
<protein>
    <recommendedName>
        <fullName evidence="2">C2H2-type domain-containing protein</fullName>
    </recommendedName>
</protein>
<dbReference type="Proteomes" id="UP001233172">
    <property type="component" value="Unassembled WGS sequence"/>
</dbReference>
<keyword evidence="4" id="KW-1185">Reference proteome</keyword>
<dbReference type="AlphaFoldDB" id="A0AAD8AXI7"/>
<gene>
    <name evidence="3" type="ORF">Bpfe_027056</name>
</gene>
<accession>A0AAD8AXI7</accession>
<comment type="caution">
    <text evidence="3">The sequence shown here is derived from an EMBL/GenBank/DDBJ whole genome shotgun (WGS) entry which is preliminary data.</text>
</comment>
<feature type="region of interest" description="Disordered" evidence="1">
    <location>
        <begin position="277"/>
        <end position="332"/>
    </location>
</feature>